<feature type="transmembrane region" description="Helical" evidence="15">
    <location>
        <begin position="12"/>
        <end position="34"/>
    </location>
</feature>
<dbReference type="InterPro" id="IPR003660">
    <property type="entry name" value="HAMP_dom"/>
</dbReference>
<keyword evidence="13" id="KW-0902">Two-component regulatory system</keyword>
<dbReference type="CDD" id="cd06225">
    <property type="entry name" value="HAMP"/>
    <property type="match status" value="1"/>
</dbReference>
<dbReference type="PRINTS" id="PR00344">
    <property type="entry name" value="BCTRLSENSOR"/>
</dbReference>
<keyword evidence="6" id="KW-0597">Phosphoprotein</keyword>
<reference evidence="18 19" key="1">
    <citation type="submission" date="2022-02" db="EMBL/GenBank/DDBJ databases">
        <title>Emergence and expansion in Europe of a Vibrio aestuarianus clonal complex pathogenic for oysters.</title>
        <authorList>
            <person name="Mesnil A."/>
            <person name="Travers M.-A."/>
        </authorList>
    </citation>
    <scope>NUCLEOTIDE SEQUENCE [LARGE SCALE GENOMIC DNA]</scope>
    <source>
        <strain evidence="18 19">U17</strain>
    </source>
</reference>
<evidence type="ECO:0000259" key="16">
    <source>
        <dbReference type="PROSITE" id="PS50109"/>
    </source>
</evidence>
<dbReference type="SMART" id="SM00304">
    <property type="entry name" value="HAMP"/>
    <property type="match status" value="1"/>
</dbReference>
<dbReference type="CDD" id="cd00082">
    <property type="entry name" value="HisKA"/>
    <property type="match status" value="1"/>
</dbReference>
<evidence type="ECO:0000256" key="6">
    <source>
        <dbReference type="ARBA" id="ARBA00022553"/>
    </source>
</evidence>
<evidence type="ECO:0000256" key="2">
    <source>
        <dbReference type="ARBA" id="ARBA00004429"/>
    </source>
</evidence>
<evidence type="ECO:0000256" key="9">
    <source>
        <dbReference type="ARBA" id="ARBA00022741"/>
    </source>
</evidence>
<protein>
    <recommendedName>
        <fullName evidence="3">histidine kinase</fullName>
        <ecNumber evidence="3">2.7.13.3</ecNumber>
    </recommendedName>
</protein>
<dbReference type="Pfam" id="PF00512">
    <property type="entry name" value="HisKA"/>
    <property type="match status" value="1"/>
</dbReference>
<gene>
    <name evidence="18" type="primary">envZ</name>
    <name evidence="18" type="ORF">PYE67_00985</name>
</gene>
<dbReference type="GO" id="GO:0005886">
    <property type="term" value="C:plasma membrane"/>
    <property type="evidence" value="ECO:0007669"/>
    <property type="project" value="UniProtKB-SubCell"/>
</dbReference>
<dbReference type="InterPro" id="IPR003594">
    <property type="entry name" value="HATPase_dom"/>
</dbReference>
<dbReference type="GO" id="GO:0004673">
    <property type="term" value="F:protein histidine kinase activity"/>
    <property type="evidence" value="ECO:0007669"/>
    <property type="project" value="UniProtKB-EC"/>
</dbReference>
<dbReference type="Gene3D" id="1.10.287.130">
    <property type="match status" value="1"/>
</dbReference>
<evidence type="ECO:0000256" key="8">
    <source>
        <dbReference type="ARBA" id="ARBA00022692"/>
    </source>
</evidence>
<evidence type="ECO:0000256" key="10">
    <source>
        <dbReference type="ARBA" id="ARBA00022777"/>
    </source>
</evidence>
<evidence type="ECO:0000256" key="1">
    <source>
        <dbReference type="ARBA" id="ARBA00000085"/>
    </source>
</evidence>
<dbReference type="Proteomes" id="UP001241226">
    <property type="component" value="Chromosome 1"/>
</dbReference>
<evidence type="ECO:0000256" key="3">
    <source>
        <dbReference type="ARBA" id="ARBA00012438"/>
    </source>
</evidence>
<keyword evidence="11" id="KW-0067">ATP-binding</keyword>
<keyword evidence="14 15" id="KW-0472">Membrane</keyword>
<evidence type="ECO:0000256" key="13">
    <source>
        <dbReference type="ARBA" id="ARBA00023012"/>
    </source>
</evidence>
<comment type="subcellular location">
    <subcellularLocation>
        <location evidence="2">Cell inner membrane</location>
        <topology evidence="2">Multi-pass membrane protein</topology>
    </subcellularLocation>
</comment>
<dbReference type="GO" id="GO:0005524">
    <property type="term" value="F:ATP binding"/>
    <property type="evidence" value="ECO:0007669"/>
    <property type="project" value="UniProtKB-KW"/>
</dbReference>
<dbReference type="InterPro" id="IPR036890">
    <property type="entry name" value="HATPase_C_sf"/>
</dbReference>
<dbReference type="SMART" id="SM00387">
    <property type="entry name" value="HATPase_c"/>
    <property type="match status" value="1"/>
</dbReference>
<organism evidence="18 19">
    <name type="scientific">Vibrio aestuarianus</name>
    <dbReference type="NCBI Taxonomy" id="28171"/>
    <lineage>
        <taxon>Bacteria</taxon>
        <taxon>Pseudomonadati</taxon>
        <taxon>Pseudomonadota</taxon>
        <taxon>Gammaproteobacteria</taxon>
        <taxon>Vibrionales</taxon>
        <taxon>Vibrionaceae</taxon>
        <taxon>Vibrio</taxon>
    </lineage>
</organism>
<keyword evidence="7 18" id="KW-0808">Transferase</keyword>
<evidence type="ECO:0000256" key="4">
    <source>
        <dbReference type="ARBA" id="ARBA00022475"/>
    </source>
</evidence>
<dbReference type="PROSITE" id="PS50885">
    <property type="entry name" value="HAMP"/>
    <property type="match status" value="1"/>
</dbReference>
<dbReference type="InterPro" id="IPR036097">
    <property type="entry name" value="HisK_dim/P_sf"/>
</dbReference>
<dbReference type="PROSITE" id="PS50109">
    <property type="entry name" value="HIS_KIN"/>
    <property type="match status" value="1"/>
</dbReference>
<proteinExistence type="predicted"/>
<dbReference type="PANTHER" id="PTHR44936:SF5">
    <property type="entry name" value="SENSOR HISTIDINE KINASE ENVZ"/>
    <property type="match status" value="1"/>
</dbReference>
<evidence type="ECO:0000256" key="5">
    <source>
        <dbReference type="ARBA" id="ARBA00022519"/>
    </source>
</evidence>
<keyword evidence="9" id="KW-0547">Nucleotide-binding</keyword>
<evidence type="ECO:0000313" key="18">
    <source>
        <dbReference type="EMBL" id="WGK85484.1"/>
    </source>
</evidence>
<dbReference type="CDD" id="cd16950">
    <property type="entry name" value="HATPase_EnvZ-like"/>
    <property type="match status" value="1"/>
</dbReference>
<dbReference type="SUPFAM" id="SSF158472">
    <property type="entry name" value="HAMP domain-like"/>
    <property type="match status" value="1"/>
</dbReference>
<dbReference type="InterPro" id="IPR005467">
    <property type="entry name" value="His_kinase_dom"/>
</dbReference>
<dbReference type="InterPro" id="IPR050980">
    <property type="entry name" value="2C_sensor_his_kinase"/>
</dbReference>
<dbReference type="EMBL" id="CP118711">
    <property type="protein sequence ID" value="WGK85484.1"/>
    <property type="molecule type" value="Genomic_DNA"/>
</dbReference>
<dbReference type="RefSeq" id="WP_261926573.1">
    <property type="nucleotide sequence ID" value="NZ_CALYLG010000133.1"/>
</dbReference>
<dbReference type="Pfam" id="PF02518">
    <property type="entry name" value="HATPase_c"/>
    <property type="match status" value="1"/>
</dbReference>
<feature type="domain" description="Histidine kinase" evidence="16">
    <location>
        <begin position="233"/>
        <end position="434"/>
    </location>
</feature>
<dbReference type="InterPro" id="IPR003661">
    <property type="entry name" value="HisK_dim/P_dom"/>
</dbReference>
<keyword evidence="10 18" id="KW-0418">Kinase</keyword>
<dbReference type="EC" id="2.7.13.3" evidence="3"/>
<dbReference type="GO" id="GO:0000160">
    <property type="term" value="P:phosphorelay signal transduction system"/>
    <property type="evidence" value="ECO:0007669"/>
    <property type="project" value="UniProtKB-KW"/>
</dbReference>
<dbReference type="NCBIfam" id="NF007004">
    <property type="entry name" value="PRK09467.1"/>
    <property type="match status" value="1"/>
</dbReference>
<keyword evidence="12 15" id="KW-1133">Transmembrane helix</keyword>
<keyword evidence="4" id="KW-1003">Cell membrane</keyword>
<dbReference type="AlphaFoldDB" id="A0ABD7YK84"/>
<evidence type="ECO:0000256" key="11">
    <source>
        <dbReference type="ARBA" id="ARBA00022840"/>
    </source>
</evidence>
<evidence type="ECO:0000313" key="19">
    <source>
        <dbReference type="Proteomes" id="UP001241226"/>
    </source>
</evidence>
<evidence type="ECO:0000256" key="14">
    <source>
        <dbReference type="ARBA" id="ARBA00023136"/>
    </source>
</evidence>
<sequence length="434" mass="47972">MRIRSSFTQSILLFFSLLIASQMYSYYAVFNYALMPSLQQFNKILGHEINLMLDDAASDTDGLDMDAPQRRRVLEQLGVTIHAEGSEIAQEYEQALSIDLMSEEMTHELGSPTDVRMMLGKESYILWIKVESFPGSLIRIPLSELQKEDFSPLFRNSLMMAILIVVGGWLFIRLQNRPLIALEKAAKAVGRGDHPPPLPVKGASEIRSVTVAFNQMSQGIQALEEDRALLMAGISHDLRTPLTRIRLATEMMSPQDSYLAEGIISDTEECNEIISQFMDYLKPVNIQTFEKVDLNEIANDVATAEGGYEIKIDVSLHSSMQTAFGNPIAIKRAVSNLVVNAIRYGNGWVKVSTGTTADNKMAWICVEDNGPGIEPSQVSKVFEPFTRGDTARGSEGTGLGLAIVKRIVGQHHGSVTVRNRSEGGLKAQISFPTK</sequence>
<dbReference type="InterPro" id="IPR004358">
    <property type="entry name" value="Sig_transdc_His_kin-like_C"/>
</dbReference>
<dbReference type="Pfam" id="PF00672">
    <property type="entry name" value="HAMP"/>
    <property type="match status" value="1"/>
</dbReference>
<dbReference type="SUPFAM" id="SSF55874">
    <property type="entry name" value="ATPase domain of HSP90 chaperone/DNA topoisomerase II/histidine kinase"/>
    <property type="match status" value="1"/>
</dbReference>
<keyword evidence="5" id="KW-0997">Cell inner membrane</keyword>
<accession>A0ABD7YK84</accession>
<dbReference type="SMART" id="SM00388">
    <property type="entry name" value="HisKA"/>
    <property type="match status" value="1"/>
</dbReference>
<evidence type="ECO:0000259" key="17">
    <source>
        <dbReference type="PROSITE" id="PS50885"/>
    </source>
</evidence>
<evidence type="ECO:0000256" key="12">
    <source>
        <dbReference type="ARBA" id="ARBA00022989"/>
    </source>
</evidence>
<dbReference type="FunFam" id="1.10.287.130:FF:000006">
    <property type="entry name" value="Osmolarity two-component histidine kinase EnvZ"/>
    <property type="match status" value="1"/>
</dbReference>
<comment type="catalytic activity">
    <reaction evidence="1">
        <text>ATP + protein L-histidine = ADP + protein N-phospho-L-histidine.</text>
        <dbReference type="EC" id="2.7.13.3"/>
    </reaction>
</comment>
<evidence type="ECO:0000256" key="7">
    <source>
        <dbReference type="ARBA" id="ARBA00022679"/>
    </source>
</evidence>
<dbReference type="PANTHER" id="PTHR44936">
    <property type="entry name" value="SENSOR PROTEIN CREC"/>
    <property type="match status" value="1"/>
</dbReference>
<name>A0ABD7YK84_9VIBR</name>
<evidence type="ECO:0000256" key="15">
    <source>
        <dbReference type="SAM" id="Phobius"/>
    </source>
</evidence>
<dbReference type="SUPFAM" id="SSF47384">
    <property type="entry name" value="Homodimeric domain of signal transducing histidine kinase"/>
    <property type="match status" value="1"/>
</dbReference>
<keyword evidence="8 15" id="KW-0812">Transmembrane</keyword>
<dbReference type="Gene3D" id="3.30.565.10">
    <property type="entry name" value="Histidine kinase-like ATPase, C-terminal domain"/>
    <property type="match status" value="1"/>
</dbReference>
<feature type="domain" description="HAMP" evidence="17">
    <location>
        <begin position="173"/>
        <end position="225"/>
    </location>
</feature>